<sequence>MNSTGTPLLIPLGIFTLTVQFIIFFGTAKDTPGWDGKHHTVWHDKSVDSLTRAEYKHDKAFLKKLRRGLNSTSRFGEYNVAGEFRYGDNKDCLQVRILCAFERPAGYIVESVDGKTIAFVEKYKIDAVVALTMADPRRPRMTRSQVRPFLV</sequence>
<evidence type="ECO:0000256" key="1">
    <source>
        <dbReference type="SAM" id="Phobius"/>
    </source>
</evidence>
<proteinExistence type="predicted"/>
<keyword evidence="1" id="KW-0812">Transmembrane</keyword>
<accession>A0AAD3CUE4</accession>
<organism evidence="2 3">
    <name type="scientific">Chaetoceros tenuissimus</name>
    <dbReference type="NCBI Taxonomy" id="426638"/>
    <lineage>
        <taxon>Eukaryota</taxon>
        <taxon>Sar</taxon>
        <taxon>Stramenopiles</taxon>
        <taxon>Ochrophyta</taxon>
        <taxon>Bacillariophyta</taxon>
        <taxon>Coscinodiscophyceae</taxon>
        <taxon>Chaetocerotophycidae</taxon>
        <taxon>Chaetocerotales</taxon>
        <taxon>Chaetocerotaceae</taxon>
        <taxon>Chaetoceros</taxon>
    </lineage>
</organism>
<evidence type="ECO:0000313" key="3">
    <source>
        <dbReference type="Proteomes" id="UP001054902"/>
    </source>
</evidence>
<keyword evidence="1" id="KW-1133">Transmembrane helix</keyword>
<dbReference type="Proteomes" id="UP001054902">
    <property type="component" value="Unassembled WGS sequence"/>
</dbReference>
<feature type="transmembrane region" description="Helical" evidence="1">
    <location>
        <begin position="6"/>
        <end position="28"/>
    </location>
</feature>
<dbReference type="EMBL" id="BLLK01000040">
    <property type="protein sequence ID" value="GFH50789.1"/>
    <property type="molecule type" value="Genomic_DNA"/>
</dbReference>
<reference evidence="2 3" key="1">
    <citation type="journal article" date="2021" name="Sci. Rep.">
        <title>The genome of the diatom Chaetoceros tenuissimus carries an ancient integrated fragment of an extant virus.</title>
        <authorList>
            <person name="Hongo Y."/>
            <person name="Kimura K."/>
            <person name="Takaki Y."/>
            <person name="Yoshida Y."/>
            <person name="Baba S."/>
            <person name="Kobayashi G."/>
            <person name="Nagasaki K."/>
            <person name="Hano T."/>
            <person name="Tomaru Y."/>
        </authorList>
    </citation>
    <scope>NUCLEOTIDE SEQUENCE [LARGE SCALE GENOMIC DNA]</scope>
    <source>
        <strain evidence="2 3">NIES-3715</strain>
    </source>
</reference>
<comment type="caution">
    <text evidence="2">The sequence shown here is derived from an EMBL/GenBank/DDBJ whole genome shotgun (WGS) entry which is preliminary data.</text>
</comment>
<dbReference type="AlphaFoldDB" id="A0AAD3CUE4"/>
<protein>
    <submittedName>
        <fullName evidence="2">Uncharacterized protein</fullName>
    </submittedName>
</protein>
<evidence type="ECO:0000313" key="2">
    <source>
        <dbReference type="EMBL" id="GFH50789.1"/>
    </source>
</evidence>
<gene>
    <name evidence="2" type="ORF">CTEN210_07265</name>
</gene>
<name>A0AAD3CUE4_9STRA</name>
<keyword evidence="1" id="KW-0472">Membrane</keyword>
<keyword evidence="3" id="KW-1185">Reference proteome</keyword>